<feature type="compositionally biased region" description="Gly residues" evidence="1">
    <location>
        <begin position="544"/>
        <end position="561"/>
    </location>
</feature>
<dbReference type="AlphaFoldDB" id="A0A1F7ID99"/>
<feature type="domain" description="Predicted membrane protein YciQ-like C-terminal" evidence="5">
    <location>
        <begin position="294"/>
        <end position="428"/>
    </location>
</feature>
<evidence type="ECO:0000256" key="3">
    <source>
        <dbReference type="SAM" id="SignalP"/>
    </source>
</evidence>
<keyword evidence="2" id="KW-0472">Membrane</keyword>
<accession>A0A1F7ID99</accession>
<evidence type="ECO:0000259" key="5">
    <source>
        <dbReference type="Pfam" id="PF20990"/>
    </source>
</evidence>
<feature type="transmembrane region" description="Helical" evidence="2">
    <location>
        <begin position="406"/>
        <end position="429"/>
    </location>
</feature>
<evidence type="ECO:0000256" key="1">
    <source>
        <dbReference type="SAM" id="MobiDB-lite"/>
    </source>
</evidence>
<dbReference type="Pfam" id="PF09972">
    <property type="entry name" value="DUF2207"/>
    <property type="match status" value="1"/>
</dbReference>
<evidence type="ECO:0000313" key="7">
    <source>
        <dbReference type="Proteomes" id="UP000179270"/>
    </source>
</evidence>
<dbReference type="InterPro" id="IPR018702">
    <property type="entry name" value="DUF2207"/>
</dbReference>
<keyword evidence="2" id="KW-1133">Transmembrane helix</keyword>
<keyword evidence="2" id="KW-0812">Transmembrane</keyword>
<organism evidence="6 7">
    <name type="scientific">Candidatus Roizmanbacteria bacterium RIFCSPLOWO2_01_FULL_35_13</name>
    <dbReference type="NCBI Taxonomy" id="1802055"/>
    <lineage>
        <taxon>Bacteria</taxon>
        <taxon>Candidatus Roizmaniibacteriota</taxon>
    </lineage>
</organism>
<evidence type="ECO:0008006" key="8">
    <source>
        <dbReference type="Google" id="ProtNLM"/>
    </source>
</evidence>
<evidence type="ECO:0000313" key="6">
    <source>
        <dbReference type="EMBL" id="OGK41336.1"/>
    </source>
</evidence>
<dbReference type="InterPro" id="IPR048389">
    <property type="entry name" value="YciQ-like_C"/>
</dbReference>
<evidence type="ECO:0000259" key="4">
    <source>
        <dbReference type="Pfam" id="PF09972"/>
    </source>
</evidence>
<dbReference type="STRING" id="1802055.A3A74_03310"/>
<feature type="transmembrane region" description="Helical" evidence="2">
    <location>
        <begin position="237"/>
        <end position="260"/>
    </location>
</feature>
<protein>
    <recommendedName>
        <fullName evidence="8">DUF2207 domain-containing protein</fullName>
    </recommendedName>
</protein>
<feature type="chain" id="PRO_5009529333" description="DUF2207 domain-containing protein" evidence="3">
    <location>
        <begin position="20"/>
        <end position="561"/>
    </location>
</feature>
<reference evidence="6 7" key="1">
    <citation type="journal article" date="2016" name="Nat. Commun.">
        <title>Thousands of microbial genomes shed light on interconnected biogeochemical processes in an aquifer system.</title>
        <authorList>
            <person name="Anantharaman K."/>
            <person name="Brown C.T."/>
            <person name="Hug L.A."/>
            <person name="Sharon I."/>
            <person name="Castelle C.J."/>
            <person name="Probst A.J."/>
            <person name="Thomas B.C."/>
            <person name="Singh A."/>
            <person name="Wilkins M.J."/>
            <person name="Karaoz U."/>
            <person name="Brodie E.L."/>
            <person name="Williams K.H."/>
            <person name="Hubbard S.S."/>
            <person name="Banfield J.F."/>
        </authorList>
    </citation>
    <scope>NUCLEOTIDE SEQUENCE [LARGE SCALE GENOMIC DNA]</scope>
</reference>
<sequence>MKKILGLIFFLLLFFQFTAKVSAQEQIQSFDTNVVIYKNGTIDVKERILYDFGSTERHGIYREIPFTTKNKEGKKFKLEFSNFSVTDGKGKNYRFEKSYENENLRLKIGDPNSTVTGVHVYKISYSVSGALTYFSDHDELYWNSTGNEWQVPIKYASAQINFPTPIGQENIRAVCYTGLAGSTVQNCVTETENNGVALLVNLPGLNPFEGLTFAVSFPKGQVAVLEAKPYVTFWETIWGKIVIGLIILAAILWYVVYPIWIPIKWFKRGRDPKHQGIGEARSWFDPPKIKTGRELTPEEAGALVDERVDMEDISGMVVSLAQKGYLKIEERGKKNFYFLKRKEFIRDKDLLPFEEYFLQEVFKSGGEYHLKKNKLYEAVEKVKTNIYEKLVSEGFFRENPNKIRTFYSIMGILGFTTGNIGLAFSAFLFGRNMPRKTILGVETANVAKSLKNFLSSQERQLKFQADKQMMFEKLLPFAIAFGVEKVWANRFKDINLKPPEWYSGYGGNTRFNSVYFTNNLNSSFSSLRSAATPVSSSTGHSSGFSGGSSGGGGGGGGGGSW</sequence>
<dbReference type="Pfam" id="PF20990">
    <property type="entry name" value="DUF2207_C"/>
    <property type="match status" value="1"/>
</dbReference>
<gene>
    <name evidence="6" type="ORF">A3A74_03310</name>
</gene>
<keyword evidence="3" id="KW-0732">Signal</keyword>
<evidence type="ECO:0000256" key="2">
    <source>
        <dbReference type="SAM" id="Phobius"/>
    </source>
</evidence>
<feature type="region of interest" description="Disordered" evidence="1">
    <location>
        <begin position="537"/>
        <end position="561"/>
    </location>
</feature>
<comment type="caution">
    <text evidence="6">The sequence shown here is derived from an EMBL/GenBank/DDBJ whole genome shotgun (WGS) entry which is preliminary data.</text>
</comment>
<dbReference type="EMBL" id="MGAF01000019">
    <property type="protein sequence ID" value="OGK41336.1"/>
    <property type="molecule type" value="Genomic_DNA"/>
</dbReference>
<feature type="signal peptide" evidence="3">
    <location>
        <begin position="1"/>
        <end position="19"/>
    </location>
</feature>
<name>A0A1F7ID99_9BACT</name>
<proteinExistence type="predicted"/>
<feature type="domain" description="DUF2207" evidence="4">
    <location>
        <begin position="27"/>
        <end position="217"/>
    </location>
</feature>
<dbReference type="Proteomes" id="UP000179270">
    <property type="component" value="Unassembled WGS sequence"/>
</dbReference>